<sequence length="308" mass="34892">MPPVAIVAVVESETAILAVQLSVLVAPPALRQSRAHNHLKCVCVRWLMCLRKKREAHASGFNCWSCEHALLAYGGDSKVRSKYTDEAQDIFLRADSAVDGPGNNVCTFNQRDELCRTSDIVQNHAGRGKSVLGQKFAFREKLLTVHLREWPLHMSWEGKDPNQDECSGFSRASIASKPLPCRWPPLTREHRNYPVERQESCRSDMISPPSVNRFLVGLVLLMIAMFRQAIYAVLGRLASHSVWQNVSPNQHEKMTFHLGSKAQTMLFQGPLHAPNPMSSDDLFKWPSSQRPSRCEVHFRQNIFRARSH</sequence>
<accession>M3AKX5</accession>
<dbReference type="GeneID" id="19334150"/>
<dbReference type="RefSeq" id="XP_007931805.1">
    <property type="nucleotide sequence ID" value="XM_007933614.1"/>
</dbReference>
<reference evidence="1 2" key="1">
    <citation type="journal article" date="2012" name="PLoS Pathog.">
        <title>Diverse lifestyles and strategies of plant pathogenesis encoded in the genomes of eighteen Dothideomycetes fungi.</title>
        <authorList>
            <person name="Ohm R.A."/>
            <person name="Feau N."/>
            <person name="Henrissat B."/>
            <person name="Schoch C.L."/>
            <person name="Horwitz B.A."/>
            <person name="Barry K.W."/>
            <person name="Condon B.J."/>
            <person name="Copeland A.C."/>
            <person name="Dhillon B."/>
            <person name="Glaser F."/>
            <person name="Hesse C.N."/>
            <person name="Kosti I."/>
            <person name="LaButti K."/>
            <person name="Lindquist E.A."/>
            <person name="Lucas S."/>
            <person name="Salamov A.A."/>
            <person name="Bradshaw R.E."/>
            <person name="Ciuffetti L."/>
            <person name="Hamelin R.C."/>
            <person name="Kema G.H.J."/>
            <person name="Lawrence C."/>
            <person name="Scott J.A."/>
            <person name="Spatafora J.W."/>
            <person name="Turgeon B.G."/>
            <person name="de Wit P.J.G.M."/>
            <person name="Zhong S."/>
            <person name="Goodwin S.B."/>
            <person name="Grigoriev I.V."/>
        </authorList>
    </citation>
    <scope>NUCLEOTIDE SEQUENCE [LARGE SCALE GENOMIC DNA]</scope>
    <source>
        <strain evidence="1 2">CIRAD86</strain>
    </source>
</reference>
<dbReference type="Proteomes" id="UP000016932">
    <property type="component" value="Unassembled WGS sequence"/>
</dbReference>
<proteinExistence type="predicted"/>
<organism evidence="1 2">
    <name type="scientific">Pseudocercospora fijiensis (strain CIRAD86)</name>
    <name type="common">Black leaf streak disease fungus</name>
    <name type="synonym">Mycosphaerella fijiensis</name>
    <dbReference type="NCBI Taxonomy" id="383855"/>
    <lineage>
        <taxon>Eukaryota</taxon>
        <taxon>Fungi</taxon>
        <taxon>Dikarya</taxon>
        <taxon>Ascomycota</taxon>
        <taxon>Pezizomycotina</taxon>
        <taxon>Dothideomycetes</taxon>
        <taxon>Dothideomycetidae</taxon>
        <taxon>Mycosphaerellales</taxon>
        <taxon>Mycosphaerellaceae</taxon>
        <taxon>Pseudocercospora</taxon>
    </lineage>
</organism>
<keyword evidence="2" id="KW-1185">Reference proteome</keyword>
<dbReference type="KEGG" id="pfj:MYCFIDRAFT_179558"/>
<dbReference type="EMBL" id="KB446564">
    <property type="protein sequence ID" value="EME78112.1"/>
    <property type="molecule type" value="Genomic_DNA"/>
</dbReference>
<evidence type="ECO:0000313" key="1">
    <source>
        <dbReference type="EMBL" id="EME78112.1"/>
    </source>
</evidence>
<dbReference type="AlphaFoldDB" id="M3AKX5"/>
<dbReference type="VEuPathDB" id="FungiDB:MYCFIDRAFT_179558"/>
<evidence type="ECO:0000313" key="2">
    <source>
        <dbReference type="Proteomes" id="UP000016932"/>
    </source>
</evidence>
<protein>
    <submittedName>
        <fullName evidence="1">Uncharacterized protein</fullName>
    </submittedName>
</protein>
<dbReference type="HOGENOM" id="CLU_903522_0_0_1"/>
<name>M3AKX5_PSEFD</name>
<gene>
    <name evidence="1" type="ORF">MYCFIDRAFT_179558</name>
</gene>